<dbReference type="InterPro" id="IPR036950">
    <property type="entry name" value="PBP_transglycosylase"/>
</dbReference>
<keyword evidence="4" id="KW-0808">Transferase</keyword>
<keyword evidence="8" id="KW-1133">Transmembrane helix</keyword>
<evidence type="ECO:0000313" key="13">
    <source>
        <dbReference type="EMBL" id="NOT35233.1"/>
    </source>
</evidence>
<keyword evidence="3" id="KW-0328">Glycosyltransferase</keyword>
<dbReference type="GO" id="GO:0016020">
    <property type="term" value="C:membrane"/>
    <property type="evidence" value="ECO:0007669"/>
    <property type="project" value="InterPro"/>
</dbReference>
<evidence type="ECO:0000259" key="12">
    <source>
        <dbReference type="Pfam" id="PF00912"/>
    </source>
</evidence>
<dbReference type="PANTHER" id="PTHR30400">
    <property type="entry name" value="MONOFUNCTIONAL BIOSYNTHETIC PEPTIDOGLYCAN TRANSGLYCOSYLASE"/>
    <property type="match status" value="1"/>
</dbReference>
<dbReference type="Pfam" id="PF00912">
    <property type="entry name" value="Transgly"/>
    <property type="match status" value="1"/>
</dbReference>
<dbReference type="InterPro" id="IPR011812">
    <property type="entry name" value="Pep_trsgly"/>
</dbReference>
<dbReference type="Gene3D" id="1.10.3810.10">
    <property type="entry name" value="Biosynthetic peptidoglycan transglycosylase-like"/>
    <property type="match status" value="1"/>
</dbReference>
<dbReference type="PANTHER" id="PTHR30400:SF0">
    <property type="entry name" value="BIOSYNTHETIC PEPTIDOGLYCAN TRANSGLYCOSYLASE"/>
    <property type="match status" value="1"/>
</dbReference>
<keyword evidence="10" id="KW-0961">Cell wall biogenesis/degradation</keyword>
<evidence type="ECO:0000256" key="11">
    <source>
        <dbReference type="SAM" id="MobiDB-lite"/>
    </source>
</evidence>
<keyword evidence="6" id="KW-0133">Cell shape</keyword>
<sequence length="615" mass="67514">MKALLASRWLRLALALVTLVAIAAALLPFVLRPLVAARIRARAAAAGYDASWSRLELSWPPRLSLSNLTLLRRDTRDTTLTARSIRLALAPGSLLQFAPRLDHVTASDARVRLPKRSHAEGGDDAELEFDVSPGPDRRALPPEAAARGRRLRNSAAALARALTQPFDRLPAFSFTNVEIRPASGDEALIEGVRIGLLERTREAKGDRLLVAGSVLGRIERPFELTLTHTGDGHYRGTGRIALPDERESDASLLVSVDGTLTHDPRTAVLTLADSSRVRVGEIPLRLGVRLDPRGPRIRLSLHAERLTQALVERSLPRAALGPLQDLGTVGSWDYLLEFALDAAQPESVRFEADVVPHGLALDPERTFVHVLGLDEPFVARIRLPHDRSTTRLLVPGAGSFVPLTELSPDLVHAVVTNEDGAFFRHRGFNPRAVRESIAENLRAGSFRRGAGTITMQIARNLFTGHDRTLGRKFQEVVFAWVLENLSGVSKERLLEIYLNIIEWGPDIHGAEEASHYYFGKSSRDLSLDEALFLAVVIPSPSKWRNRFDAEGRLRKGPRSQMAFIARKMSTLGWLDPARIPHPDSLRVTLTGPAADSGSVAVRPARVLPGPFGFGR</sequence>
<evidence type="ECO:0000256" key="8">
    <source>
        <dbReference type="ARBA" id="ARBA00022989"/>
    </source>
</evidence>
<evidence type="ECO:0000313" key="14">
    <source>
        <dbReference type="Proteomes" id="UP000580839"/>
    </source>
</evidence>
<evidence type="ECO:0000256" key="9">
    <source>
        <dbReference type="ARBA" id="ARBA00023136"/>
    </source>
</evidence>
<evidence type="ECO:0000256" key="1">
    <source>
        <dbReference type="ARBA" id="ARBA00022475"/>
    </source>
</evidence>
<dbReference type="AlphaFoldDB" id="A0A849SN62"/>
<proteinExistence type="predicted"/>
<feature type="region of interest" description="Disordered" evidence="11">
    <location>
        <begin position="115"/>
        <end position="140"/>
    </location>
</feature>
<protein>
    <submittedName>
        <fullName evidence="13">Transglycosylase domain-containing protein</fullName>
    </submittedName>
</protein>
<feature type="domain" description="Glycosyl transferase family 51" evidence="12">
    <location>
        <begin position="399"/>
        <end position="546"/>
    </location>
</feature>
<gene>
    <name evidence="13" type="ORF">HOP12_13890</name>
</gene>
<evidence type="ECO:0000256" key="3">
    <source>
        <dbReference type="ARBA" id="ARBA00022676"/>
    </source>
</evidence>
<dbReference type="Proteomes" id="UP000580839">
    <property type="component" value="Unassembled WGS sequence"/>
</dbReference>
<evidence type="ECO:0000256" key="6">
    <source>
        <dbReference type="ARBA" id="ARBA00022960"/>
    </source>
</evidence>
<name>A0A849SN62_UNCEI</name>
<dbReference type="EMBL" id="JABFRW010000182">
    <property type="protein sequence ID" value="NOT35233.1"/>
    <property type="molecule type" value="Genomic_DNA"/>
</dbReference>
<keyword evidence="2" id="KW-0997">Cell inner membrane</keyword>
<evidence type="ECO:0000256" key="2">
    <source>
        <dbReference type="ARBA" id="ARBA00022519"/>
    </source>
</evidence>
<comment type="caution">
    <text evidence="13">The sequence shown here is derived from an EMBL/GenBank/DDBJ whole genome shotgun (WGS) entry which is preliminary data.</text>
</comment>
<dbReference type="InterPro" id="IPR001264">
    <property type="entry name" value="Glyco_trans_51"/>
</dbReference>
<keyword evidence="9" id="KW-0472">Membrane</keyword>
<dbReference type="InterPro" id="IPR023346">
    <property type="entry name" value="Lysozyme-like_dom_sf"/>
</dbReference>
<keyword evidence="1" id="KW-1003">Cell membrane</keyword>
<accession>A0A849SN62</accession>
<evidence type="ECO:0000256" key="5">
    <source>
        <dbReference type="ARBA" id="ARBA00022692"/>
    </source>
</evidence>
<dbReference type="GO" id="GO:0009252">
    <property type="term" value="P:peptidoglycan biosynthetic process"/>
    <property type="evidence" value="ECO:0007669"/>
    <property type="project" value="UniProtKB-KW"/>
</dbReference>
<reference evidence="13 14" key="1">
    <citation type="submission" date="2020-04" db="EMBL/GenBank/DDBJ databases">
        <title>Metagenomic profiling of ammonia- and methane-oxidizing microorganisms in a Dutch drinking water treatment plant.</title>
        <authorList>
            <person name="Poghosyan L."/>
            <person name="Leucker S."/>
        </authorList>
    </citation>
    <scope>NUCLEOTIDE SEQUENCE [LARGE SCALE GENOMIC DNA]</scope>
    <source>
        <strain evidence="13">S-RSF-IL-03</strain>
    </source>
</reference>
<dbReference type="GO" id="GO:0071555">
    <property type="term" value="P:cell wall organization"/>
    <property type="evidence" value="ECO:0007669"/>
    <property type="project" value="UniProtKB-KW"/>
</dbReference>
<dbReference type="GO" id="GO:0016763">
    <property type="term" value="F:pentosyltransferase activity"/>
    <property type="evidence" value="ECO:0007669"/>
    <property type="project" value="InterPro"/>
</dbReference>
<organism evidence="13 14">
    <name type="scientific">Eiseniibacteriota bacterium</name>
    <dbReference type="NCBI Taxonomy" id="2212470"/>
    <lineage>
        <taxon>Bacteria</taxon>
        <taxon>Candidatus Eiseniibacteriota</taxon>
    </lineage>
</organism>
<evidence type="ECO:0000256" key="4">
    <source>
        <dbReference type="ARBA" id="ARBA00022679"/>
    </source>
</evidence>
<dbReference type="GO" id="GO:0008360">
    <property type="term" value="P:regulation of cell shape"/>
    <property type="evidence" value="ECO:0007669"/>
    <property type="project" value="UniProtKB-KW"/>
</dbReference>
<keyword evidence="5" id="KW-0812">Transmembrane</keyword>
<dbReference type="SUPFAM" id="SSF53955">
    <property type="entry name" value="Lysozyme-like"/>
    <property type="match status" value="1"/>
</dbReference>
<keyword evidence="7" id="KW-0573">Peptidoglycan synthesis</keyword>
<evidence type="ECO:0000256" key="7">
    <source>
        <dbReference type="ARBA" id="ARBA00022984"/>
    </source>
</evidence>
<evidence type="ECO:0000256" key="10">
    <source>
        <dbReference type="ARBA" id="ARBA00023316"/>
    </source>
</evidence>
<dbReference type="GO" id="GO:0009274">
    <property type="term" value="C:peptidoglycan-based cell wall"/>
    <property type="evidence" value="ECO:0007669"/>
    <property type="project" value="InterPro"/>
</dbReference>